<evidence type="ECO:0000313" key="2">
    <source>
        <dbReference type="EMBL" id="KMZ87243.1"/>
    </source>
</evidence>
<organism evidence="2 3">
    <name type="scientific">Plasmodium vivax (strain Brazil I)</name>
    <dbReference type="NCBI Taxonomy" id="1033975"/>
    <lineage>
        <taxon>Eukaryota</taxon>
        <taxon>Sar</taxon>
        <taxon>Alveolata</taxon>
        <taxon>Apicomplexa</taxon>
        <taxon>Aconoidasida</taxon>
        <taxon>Haemosporida</taxon>
        <taxon>Plasmodiidae</taxon>
        <taxon>Plasmodium</taxon>
        <taxon>Plasmodium (Plasmodium)</taxon>
    </lineage>
</organism>
<evidence type="ECO:0000313" key="3">
    <source>
        <dbReference type="Proteomes" id="UP000053327"/>
    </source>
</evidence>
<protein>
    <submittedName>
        <fullName evidence="2">Uncharacterized protein</fullName>
    </submittedName>
</protein>
<name>A0A0J9VK34_PLAV1</name>
<dbReference type="OrthoDB" id="372171at2759"/>
<sequence length="396" mass="46941">MGNFLGLKENKYNKTNINIFEKRYGYNLNELHSYVYKINLPLKPRYVGYVLEEKGKRPSGEPPCGDDPKVTSPTHGEGNSMGEGDSMGDAAEGSQPAPVDLYNRYDRDNLHNSSNIYQNKLKINQQGWQHDQQQGWQHDQQQGWQHDQQQGWQHDQQQGRHNQQQGRHNQQKGHHNQQGRHHDQQGRHHDQQKYADMYVHMSYDKNYTYDEHKNNIYAEDSLYNYVSKKNPILMPPKKGGVKKTYANLCLNYYNNLDTCVIKKYQKNVQNRKYKFTRLHTCKPHYILFSRCVKYRDRKLMNEIKKVELNYYNSLSRGSRSLYLNEFTTNLSYHEYLISKMHDGVEKIKIKKELNELRERYNHIVKYADAGFTDAPKFEPPQGKTYISKKKHMLLNI</sequence>
<evidence type="ECO:0000256" key="1">
    <source>
        <dbReference type="SAM" id="MobiDB-lite"/>
    </source>
</evidence>
<feature type="region of interest" description="Disordered" evidence="1">
    <location>
        <begin position="54"/>
        <end position="107"/>
    </location>
</feature>
<dbReference type="Proteomes" id="UP000053327">
    <property type="component" value="Unassembled WGS sequence"/>
</dbReference>
<feature type="compositionally biased region" description="Basic and acidic residues" evidence="1">
    <location>
        <begin position="180"/>
        <end position="191"/>
    </location>
</feature>
<dbReference type="AlphaFoldDB" id="A0A0J9VK34"/>
<reference evidence="2 3" key="1">
    <citation type="submission" date="2011-08" db="EMBL/GenBank/DDBJ databases">
        <title>The Genome Sequence of Plasmodium vivax Brazil I.</title>
        <authorList>
            <consortium name="The Broad Institute Genome Sequencing Platform"/>
            <consortium name="The Broad Institute Genome Sequencing Center for Infectious Disease"/>
            <person name="Neafsey D."/>
            <person name="Carlton J."/>
            <person name="Barnwell J."/>
            <person name="Collins W."/>
            <person name="Escalante A."/>
            <person name="Mullikin J."/>
            <person name="Saul A."/>
            <person name="Guigo R."/>
            <person name="Camara F."/>
            <person name="Young S.K."/>
            <person name="Zeng Q."/>
            <person name="Gargeya S."/>
            <person name="Fitzgerald M."/>
            <person name="Haas B."/>
            <person name="Abouelleil A."/>
            <person name="Alvarado L."/>
            <person name="Arachchi H.M."/>
            <person name="Berlin A."/>
            <person name="Brown A."/>
            <person name="Chapman S.B."/>
            <person name="Chen Z."/>
            <person name="Dunbar C."/>
            <person name="Freedman E."/>
            <person name="Gearin G."/>
            <person name="Gellesch M."/>
            <person name="Goldberg J."/>
            <person name="Griggs A."/>
            <person name="Gujja S."/>
            <person name="Heiman D."/>
            <person name="Howarth C."/>
            <person name="Larson L."/>
            <person name="Lui A."/>
            <person name="MacDonald P.J.P."/>
            <person name="Montmayeur A."/>
            <person name="Murphy C."/>
            <person name="Neiman D."/>
            <person name="Pearson M."/>
            <person name="Priest M."/>
            <person name="Roberts A."/>
            <person name="Saif S."/>
            <person name="Shea T."/>
            <person name="Shenoy N."/>
            <person name="Sisk P."/>
            <person name="Stolte C."/>
            <person name="Sykes S."/>
            <person name="Wortman J."/>
            <person name="Nusbaum C."/>
            <person name="Birren B."/>
        </authorList>
    </citation>
    <scope>NUCLEOTIDE SEQUENCE [LARGE SCALE GENOMIC DNA]</scope>
    <source>
        <strain evidence="2 3">Brazil I</strain>
    </source>
</reference>
<feature type="compositionally biased region" description="Basic residues" evidence="1">
    <location>
        <begin position="169"/>
        <end position="179"/>
    </location>
</feature>
<proteinExistence type="predicted"/>
<feature type="compositionally biased region" description="Low complexity" evidence="1">
    <location>
        <begin position="126"/>
        <end position="168"/>
    </location>
</feature>
<gene>
    <name evidence="2" type="ORF">PVBG_05234</name>
</gene>
<accession>A0A0J9VK34</accession>
<feature type="region of interest" description="Disordered" evidence="1">
    <location>
        <begin position="126"/>
        <end position="191"/>
    </location>
</feature>
<dbReference type="EMBL" id="KQ234802">
    <property type="protein sequence ID" value="KMZ87243.1"/>
    <property type="molecule type" value="Genomic_DNA"/>
</dbReference>